<dbReference type="PANTHER" id="PTHR20854:SF4">
    <property type="entry name" value="INOSITOL-1-MONOPHOSPHATASE-RELATED"/>
    <property type="match status" value="1"/>
</dbReference>
<dbReference type="PRINTS" id="PR00377">
    <property type="entry name" value="IMPHPHTASES"/>
</dbReference>
<feature type="binding site" evidence="7">
    <location>
        <position position="71"/>
    </location>
    <ligand>
        <name>Mg(2+)</name>
        <dbReference type="ChEBI" id="CHEBI:18420"/>
        <label>1</label>
        <note>catalytic</note>
    </ligand>
</feature>
<dbReference type="GO" id="GO:0046872">
    <property type="term" value="F:metal ion binding"/>
    <property type="evidence" value="ECO:0007669"/>
    <property type="project" value="UniProtKB-KW"/>
</dbReference>
<dbReference type="GO" id="GO:0008934">
    <property type="term" value="F:inositol monophosphate 1-phosphatase activity"/>
    <property type="evidence" value="ECO:0007669"/>
    <property type="project" value="InterPro"/>
</dbReference>
<proteinExistence type="inferred from homology"/>
<evidence type="ECO:0000256" key="1">
    <source>
        <dbReference type="ARBA" id="ARBA00001033"/>
    </source>
</evidence>
<dbReference type="RefSeq" id="WP_149853171.1">
    <property type="nucleotide sequence ID" value="NZ_VUOB01000059.1"/>
</dbReference>
<dbReference type="CDD" id="cd01639">
    <property type="entry name" value="IMPase"/>
    <property type="match status" value="1"/>
</dbReference>
<keyword evidence="10" id="KW-1185">Reference proteome</keyword>
<evidence type="ECO:0000256" key="8">
    <source>
        <dbReference type="RuleBase" id="RU364068"/>
    </source>
</evidence>
<dbReference type="InterPro" id="IPR000760">
    <property type="entry name" value="Inositol_monophosphatase-like"/>
</dbReference>
<keyword evidence="6 7" id="KW-0460">Magnesium</keyword>
<dbReference type="InterPro" id="IPR033942">
    <property type="entry name" value="IMPase"/>
</dbReference>
<feature type="binding site" evidence="7">
    <location>
        <position position="89"/>
    </location>
    <ligand>
        <name>Mg(2+)</name>
        <dbReference type="ChEBI" id="CHEBI:18420"/>
        <label>1</label>
        <note>catalytic</note>
    </ligand>
</feature>
<dbReference type="InterPro" id="IPR020550">
    <property type="entry name" value="Inositol_monophosphatase_CS"/>
</dbReference>
<evidence type="ECO:0000313" key="10">
    <source>
        <dbReference type="Proteomes" id="UP000323454"/>
    </source>
</evidence>
<evidence type="ECO:0000256" key="6">
    <source>
        <dbReference type="ARBA" id="ARBA00022842"/>
    </source>
</evidence>
<comment type="caution">
    <text evidence="9">The sequence shown here is derived from an EMBL/GenBank/DDBJ whole genome shotgun (WGS) entry which is preliminary data.</text>
</comment>
<dbReference type="GO" id="GO:0007165">
    <property type="term" value="P:signal transduction"/>
    <property type="evidence" value="ECO:0007669"/>
    <property type="project" value="TreeGrafter"/>
</dbReference>
<protein>
    <recommendedName>
        <fullName evidence="8">Inositol-1-monophosphatase</fullName>
        <ecNumber evidence="8">3.1.3.25</ecNumber>
    </recommendedName>
</protein>
<dbReference type="Pfam" id="PF00459">
    <property type="entry name" value="Inositol_P"/>
    <property type="match status" value="1"/>
</dbReference>
<dbReference type="Proteomes" id="UP000323454">
    <property type="component" value="Unassembled WGS sequence"/>
</dbReference>
<keyword evidence="5 8" id="KW-0378">Hydrolase</keyword>
<reference evidence="9 10" key="1">
    <citation type="submission" date="2019-09" db="EMBL/GenBank/DDBJ databases">
        <title>Goodfellowia gen. nov., a new genus of the Pseudonocardineae related to Actinoalloteichus, containing Goodfellowia coeruleoviolacea gen. nov., comb. nov. gen. nov., comb. nov.</title>
        <authorList>
            <person name="Labeda D."/>
        </authorList>
    </citation>
    <scope>NUCLEOTIDE SEQUENCE [LARGE SCALE GENOMIC DNA]</scope>
    <source>
        <strain evidence="9 10">AN110305</strain>
    </source>
</reference>
<dbReference type="EC" id="3.1.3.25" evidence="8"/>
<dbReference type="Gene3D" id="3.30.540.10">
    <property type="entry name" value="Fructose-1,6-Bisphosphatase, subunit A, domain 1"/>
    <property type="match status" value="1"/>
</dbReference>
<feature type="binding site" evidence="7">
    <location>
        <position position="90"/>
    </location>
    <ligand>
        <name>Mg(2+)</name>
        <dbReference type="ChEBI" id="CHEBI:18420"/>
        <label>2</label>
    </ligand>
</feature>
<feature type="binding site" evidence="7">
    <location>
        <position position="87"/>
    </location>
    <ligand>
        <name>Mg(2+)</name>
        <dbReference type="ChEBI" id="CHEBI:18420"/>
        <label>1</label>
        <note>catalytic</note>
    </ligand>
</feature>
<evidence type="ECO:0000256" key="2">
    <source>
        <dbReference type="ARBA" id="ARBA00001946"/>
    </source>
</evidence>
<sequence>MDTDPRALLAVAVLVATEAAVLARDSRQAAVGEVDTKSTETDVVTAADRAAERLVRTRLAELRPGEAVLGEEEGGGTALDGLRWVVDPIDGTVNYLYGFPWYAVSVAAQLDGVSVAGAVVEPVSGRVWTAARGHGAWLDDAPLHVSAATRLDLSLVGTGFAYAAERRARQAGAVARLLPRVRDIRRAGAASLDLCAVAAGWLDACAEHGLNRWDWAAGALIAEEAGAVVWLPGDLPELGADLTMAVTPGIAAELRAAMLESGFGQV</sequence>
<comment type="cofactor">
    <cofactor evidence="2 7 8">
        <name>Mg(2+)</name>
        <dbReference type="ChEBI" id="CHEBI:18420"/>
    </cofactor>
</comment>
<dbReference type="GO" id="GO:0006020">
    <property type="term" value="P:inositol metabolic process"/>
    <property type="evidence" value="ECO:0007669"/>
    <property type="project" value="TreeGrafter"/>
</dbReference>
<organism evidence="9 10">
    <name type="scientific">Solihabitans fulvus</name>
    <dbReference type="NCBI Taxonomy" id="1892852"/>
    <lineage>
        <taxon>Bacteria</taxon>
        <taxon>Bacillati</taxon>
        <taxon>Actinomycetota</taxon>
        <taxon>Actinomycetes</taxon>
        <taxon>Pseudonocardiales</taxon>
        <taxon>Pseudonocardiaceae</taxon>
        <taxon>Solihabitans</taxon>
    </lineage>
</organism>
<accession>A0A5B2WVP1</accession>
<dbReference type="InterPro" id="IPR020583">
    <property type="entry name" value="Inositol_monoP_metal-BS"/>
</dbReference>
<dbReference type="AlphaFoldDB" id="A0A5B2WVP1"/>
<comment type="similarity">
    <text evidence="3 8">Belongs to the inositol monophosphatase superfamily.</text>
</comment>
<evidence type="ECO:0000256" key="5">
    <source>
        <dbReference type="ARBA" id="ARBA00022801"/>
    </source>
</evidence>
<dbReference type="GO" id="GO:0046854">
    <property type="term" value="P:phosphatidylinositol phosphate biosynthetic process"/>
    <property type="evidence" value="ECO:0007669"/>
    <property type="project" value="InterPro"/>
</dbReference>
<dbReference type="PROSITE" id="PS00629">
    <property type="entry name" value="IMP_1"/>
    <property type="match status" value="1"/>
</dbReference>
<dbReference type="SUPFAM" id="SSF56655">
    <property type="entry name" value="Carbohydrate phosphatase"/>
    <property type="match status" value="1"/>
</dbReference>
<reference evidence="9 10" key="2">
    <citation type="submission" date="2019-09" db="EMBL/GenBank/DDBJ databases">
        <authorList>
            <person name="Jin C."/>
        </authorList>
    </citation>
    <scope>NUCLEOTIDE SEQUENCE [LARGE SCALE GENOMIC DNA]</scope>
    <source>
        <strain evidence="9 10">AN110305</strain>
    </source>
</reference>
<evidence type="ECO:0000256" key="7">
    <source>
        <dbReference type="PIRSR" id="PIRSR600760-2"/>
    </source>
</evidence>
<keyword evidence="4 7" id="KW-0479">Metal-binding</keyword>
<evidence type="ECO:0000313" key="9">
    <source>
        <dbReference type="EMBL" id="KAA2254984.1"/>
    </source>
</evidence>
<dbReference type="Gene3D" id="3.40.190.80">
    <property type="match status" value="1"/>
</dbReference>
<gene>
    <name evidence="9" type="ORF">F0L68_29645</name>
</gene>
<dbReference type="EMBL" id="VUOB01000059">
    <property type="protein sequence ID" value="KAA2254984.1"/>
    <property type="molecule type" value="Genomic_DNA"/>
</dbReference>
<dbReference type="OrthoDB" id="9772456at2"/>
<name>A0A5B2WVP1_9PSEU</name>
<evidence type="ECO:0000256" key="3">
    <source>
        <dbReference type="ARBA" id="ARBA00009759"/>
    </source>
</evidence>
<feature type="binding site" evidence="7">
    <location>
        <position position="214"/>
    </location>
    <ligand>
        <name>Mg(2+)</name>
        <dbReference type="ChEBI" id="CHEBI:18420"/>
        <label>1</label>
        <note>catalytic</note>
    </ligand>
</feature>
<dbReference type="PANTHER" id="PTHR20854">
    <property type="entry name" value="INOSITOL MONOPHOSPHATASE"/>
    <property type="match status" value="1"/>
</dbReference>
<comment type="catalytic activity">
    <reaction evidence="1 8">
        <text>a myo-inositol phosphate + H2O = myo-inositol + phosphate</text>
        <dbReference type="Rhea" id="RHEA:24056"/>
        <dbReference type="ChEBI" id="CHEBI:15377"/>
        <dbReference type="ChEBI" id="CHEBI:17268"/>
        <dbReference type="ChEBI" id="CHEBI:43474"/>
        <dbReference type="ChEBI" id="CHEBI:84139"/>
        <dbReference type="EC" id="3.1.3.25"/>
    </reaction>
</comment>
<dbReference type="PROSITE" id="PS00630">
    <property type="entry name" value="IMP_2"/>
    <property type="match status" value="1"/>
</dbReference>
<evidence type="ECO:0000256" key="4">
    <source>
        <dbReference type="ARBA" id="ARBA00022723"/>
    </source>
</evidence>